<dbReference type="EMBL" id="LR796204">
    <property type="protein sequence ID" value="CAB4126986.1"/>
    <property type="molecule type" value="Genomic_DNA"/>
</dbReference>
<dbReference type="InterPro" id="IPR023346">
    <property type="entry name" value="Lysozyme-like_dom_sf"/>
</dbReference>
<organism evidence="2">
    <name type="scientific">uncultured Caudovirales phage</name>
    <dbReference type="NCBI Taxonomy" id="2100421"/>
    <lineage>
        <taxon>Viruses</taxon>
        <taxon>Duplodnaviria</taxon>
        <taxon>Heunggongvirae</taxon>
        <taxon>Uroviricota</taxon>
        <taxon>Caudoviricetes</taxon>
        <taxon>Peduoviridae</taxon>
        <taxon>Maltschvirus</taxon>
        <taxon>Maltschvirus maltsch</taxon>
    </lineage>
</organism>
<evidence type="ECO:0000313" key="3">
    <source>
        <dbReference type="EMBL" id="CAB4132943.1"/>
    </source>
</evidence>
<dbReference type="Gene3D" id="1.20.141.10">
    <property type="entry name" value="Chitosanase, subunit A, domain 1"/>
    <property type="match status" value="1"/>
</dbReference>
<name>A0A6J5L162_9CAUD</name>
<evidence type="ECO:0000259" key="1">
    <source>
        <dbReference type="Pfam" id="PF05838"/>
    </source>
</evidence>
<dbReference type="InterPro" id="IPR008565">
    <property type="entry name" value="TtsA-like_GH18_dom"/>
</dbReference>
<proteinExistence type="predicted"/>
<protein>
    <submittedName>
        <fullName evidence="2">ZliS Lysozyme family protein</fullName>
    </submittedName>
</protein>
<dbReference type="SUPFAM" id="SSF53955">
    <property type="entry name" value="Lysozyme-like"/>
    <property type="match status" value="1"/>
</dbReference>
<dbReference type="Pfam" id="PF05838">
    <property type="entry name" value="Glyco_hydro_108"/>
    <property type="match status" value="1"/>
</dbReference>
<accession>A0A6J5L162</accession>
<dbReference type="EMBL" id="LR796269">
    <property type="protein sequence ID" value="CAB4132943.1"/>
    <property type="molecule type" value="Genomic_DNA"/>
</dbReference>
<reference evidence="2" key="1">
    <citation type="submission" date="2020-04" db="EMBL/GenBank/DDBJ databases">
        <authorList>
            <person name="Chiriac C."/>
            <person name="Salcher M."/>
            <person name="Ghai R."/>
            <person name="Kavagutti S V."/>
        </authorList>
    </citation>
    <scope>NUCLEOTIDE SEQUENCE</scope>
</reference>
<feature type="domain" description="TtsA-like Glycoside hydrolase family 108" evidence="1">
    <location>
        <begin position="10"/>
        <end position="85"/>
    </location>
</feature>
<evidence type="ECO:0000313" key="2">
    <source>
        <dbReference type="EMBL" id="CAB4126986.1"/>
    </source>
</evidence>
<sequence length="156" mass="17323">MTSDFPKAFDLIVGVEGGYTNDPRDRGGETKYGISKRAYPDLDILNLTVDQAKAIYRRDYWDACKCDQLPAPLDIFVFDAAVNQGVGAAVKTLQRLIGVPVDGIVGPVTLGTASKMKREMAMLYMADRALQYTDMDQFGLYGRGWLKRLFTVAREA</sequence>
<gene>
    <name evidence="3" type="ORF">UFOVP254_19</name>
    <name evidence="2" type="ORF">UFOVP76_34</name>
</gene>
<dbReference type="CDD" id="cd13926">
    <property type="entry name" value="N-acetylmuramidase_GH108"/>
    <property type="match status" value="1"/>
</dbReference>